<evidence type="ECO:0000256" key="8">
    <source>
        <dbReference type="ARBA" id="ARBA00023239"/>
    </source>
</evidence>
<keyword evidence="8 15" id="KW-0456">Lyase</keyword>
<comment type="function">
    <text evidence="9">IGPS catalyzes the conversion of PRFAR and glutamine to IGP, AICAR and glutamate. The HisF subunit catalyzes the cyclization activity that produces IGP and AICAR from PRFAR using the ammonia provided by the HisH subunit.</text>
</comment>
<evidence type="ECO:0000256" key="14">
    <source>
        <dbReference type="RuleBase" id="RU003657"/>
    </source>
</evidence>
<comment type="catalytic activity">
    <reaction evidence="13">
        <text>5-[(5-phospho-1-deoxy-D-ribulos-1-ylimino)methylamino]-1-(5-phospho-beta-D-ribosyl)imidazole-4-carboxamide + L-glutamine = D-erythro-1-(imidazol-4-yl)glycerol 3-phosphate + 5-amino-1-(5-phospho-beta-D-ribosyl)imidazole-4-carboxamide + L-glutamate + H(+)</text>
        <dbReference type="Rhea" id="RHEA:24793"/>
        <dbReference type="ChEBI" id="CHEBI:15378"/>
        <dbReference type="ChEBI" id="CHEBI:29985"/>
        <dbReference type="ChEBI" id="CHEBI:58278"/>
        <dbReference type="ChEBI" id="CHEBI:58359"/>
        <dbReference type="ChEBI" id="CHEBI:58475"/>
        <dbReference type="ChEBI" id="CHEBI:58525"/>
        <dbReference type="EC" id="4.3.2.10"/>
    </reaction>
</comment>
<keyword evidence="6 14" id="KW-0028">Amino-acid biosynthesis</keyword>
<comment type="similarity">
    <text evidence="2 14">Belongs to the HisA/HisF family.</text>
</comment>
<gene>
    <name evidence="15" type="primary">hisF</name>
    <name evidence="15" type="ORF">alecur_116</name>
</gene>
<keyword evidence="16" id="KW-1185">Reference proteome</keyword>
<protein>
    <recommendedName>
        <fullName evidence="5">Imidazole glycerol phosphate synthase subunit HisF</fullName>
        <ecNumber evidence="4">4.3.2.10</ecNumber>
    </recommendedName>
    <alternativeName>
        <fullName evidence="10">IGP synthase cyclase subunit</fullName>
    </alternativeName>
    <alternativeName>
        <fullName evidence="11">IGP synthase subunit HisF</fullName>
    </alternativeName>
    <alternativeName>
        <fullName evidence="12">ImGP synthase subunit HisF</fullName>
    </alternativeName>
</protein>
<evidence type="ECO:0000256" key="2">
    <source>
        <dbReference type="ARBA" id="ARBA00009667"/>
    </source>
</evidence>
<evidence type="ECO:0000256" key="7">
    <source>
        <dbReference type="ARBA" id="ARBA00023102"/>
    </source>
</evidence>
<dbReference type="EC" id="4.3.2.10" evidence="4"/>
<evidence type="ECO:0000256" key="10">
    <source>
        <dbReference type="ARBA" id="ARBA00030264"/>
    </source>
</evidence>
<reference evidence="15" key="1">
    <citation type="submission" date="2017-09" db="EMBL/GenBank/DDBJ databases">
        <authorList>
            <person name="Campbell M.A."/>
            <person name="Lukasik P."/>
            <person name="Simon C."/>
            <person name="McCutcheon J.P."/>
        </authorList>
    </citation>
    <scope>NUCLEOTIDE SEQUENCE [LARGE SCALE GENOMIC DNA]</scope>
    <source>
        <strain evidence="15">ALECUR</strain>
    </source>
</reference>
<evidence type="ECO:0000256" key="1">
    <source>
        <dbReference type="ARBA" id="ARBA00005091"/>
    </source>
</evidence>
<evidence type="ECO:0000256" key="5">
    <source>
        <dbReference type="ARBA" id="ARBA00016318"/>
    </source>
</evidence>
<comment type="caution">
    <text evidence="15">The sequence shown here is derived from an EMBL/GenBank/DDBJ whole genome shotgun (WGS) entry which is preliminary data.</text>
</comment>
<dbReference type="Gene3D" id="3.20.20.70">
    <property type="entry name" value="Aldolase class I"/>
    <property type="match status" value="1"/>
</dbReference>
<organism evidence="15 16">
    <name type="scientific">Candidatus Hodgkinia cicadicola</name>
    <dbReference type="NCBI Taxonomy" id="573658"/>
    <lineage>
        <taxon>Bacteria</taxon>
        <taxon>Pseudomonadati</taxon>
        <taxon>Pseudomonadota</taxon>
        <taxon>Alphaproteobacteria</taxon>
        <taxon>Hyphomicrobiales</taxon>
        <taxon>Candidatus Hodgkinia</taxon>
    </lineage>
</organism>
<dbReference type="InterPro" id="IPR011060">
    <property type="entry name" value="RibuloseP-bd_barrel"/>
</dbReference>
<dbReference type="InterPro" id="IPR006062">
    <property type="entry name" value="His_biosynth"/>
</dbReference>
<dbReference type="PANTHER" id="PTHR21235">
    <property type="entry name" value="IMIDAZOLE GLYCEROL PHOSPHATE SYNTHASE SUBUNIT HISF/H IGP SYNTHASE SUBUNIT HISF/H"/>
    <property type="match status" value="1"/>
</dbReference>
<evidence type="ECO:0000256" key="13">
    <source>
        <dbReference type="ARBA" id="ARBA00047838"/>
    </source>
</evidence>
<evidence type="ECO:0000256" key="3">
    <source>
        <dbReference type="ARBA" id="ARBA00011152"/>
    </source>
</evidence>
<accession>A0ABX4MHG6</accession>
<evidence type="ECO:0000256" key="6">
    <source>
        <dbReference type="ARBA" id="ARBA00022605"/>
    </source>
</evidence>
<dbReference type="Pfam" id="PF00977">
    <property type="entry name" value="His_biosynth"/>
    <property type="match status" value="1"/>
</dbReference>
<dbReference type="Proteomes" id="UP000229529">
    <property type="component" value="Unassembled WGS sequence"/>
</dbReference>
<dbReference type="EMBL" id="NXGS01000079">
    <property type="protein sequence ID" value="PIM96353.1"/>
    <property type="molecule type" value="Genomic_DNA"/>
</dbReference>
<name>A0ABX4MHG6_9HYPH</name>
<comment type="pathway">
    <text evidence="1">Amino-acid biosynthesis; L-histidine biosynthesis; L-histidine from 5-phospho-alpha-D-ribose 1-diphosphate: step 5/9.</text>
</comment>
<evidence type="ECO:0000256" key="12">
    <source>
        <dbReference type="ARBA" id="ARBA00032401"/>
    </source>
</evidence>
<dbReference type="InterPro" id="IPR004651">
    <property type="entry name" value="HisF"/>
</dbReference>
<evidence type="ECO:0000256" key="9">
    <source>
        <dbReference type="ARBA" id="ARBA00025475"/>
    </source>
</evidence>
<evidence type="ECO:0000256" key="4">
    <source>
        <dbReference type="ARBA" id="ARBA00012809"/>
    </source>
</evidence>
<dbReference type="InterPro" id="IPR050064">
    <property type="entry name" value="IGPS_HisA/HisF"/>
</dbReference>
<dbReference type="GO" id="GO:0016829">
    <property type="term" value="F:lyase activity"/>
    <property type="evidence" value="ECO:0007669"/>
    <property type="project" value="UniProtKB-KW"/>
</dbReference>
<dbReference type="SUPFAM" id="SSF51366">
    <property type="entry name" value="Ribulose-phoshate binding barrel"/>
    <property type="match status" value="1"/>
</dbReference>
<evidence type="ECO:0000313" key="15">
    <source>
        <dbReference type="EMBL" id="PIM96353.1"/>
    </source>
</evidence>
<keyword evidence="7 14" id="KW-0368">Histidine biosynthesis</keyword>
<proteinExistence type="inferred from homology"/>
<dbReference type="PANTHER" id="PTHR21235:SF2">
    <property type="entry name" value="IMIDAZOLE GLYCEROL PHOSPHATE SYNTHASE HISHF"/>
    <property type="match status" value="1"/>
</dbReference>
<dbReference type="CDD" id="cd04731">
    <property type="entry name" value="HisF"/>
    <property type="match status" value="1"/>
</dbReference>
<evidence type="ECO:0000313" key="16">
    <source>
        <dbReference type="Proteomes" id="UP000229529"/>
    </source>
</evidence>
<dbReference type="InterPro" id="IPR013785">
    <property type="entry name" value="Aldolase_TIM"/>
</dbReference>
<evidence type="ECO:0000256" key="11">
    <source>
        <dbReference type="ARBA" id="ARBA00031409"/>
    </source>
</evidence>
<sequence length="268" mass="29046">MEYWLKMTSLSVRIIPCIDVNYNRMVKRTRSSNLTSIESPTLLANKYSVSGADELCFLNIAASAAKKIILYDTISRISESCFIPLTVGGGVRKIKDVGNLLKAGADKVVINSVSIANLKFIANCIERFGGQCIVSSVDCKAINGTWEVVSHNGLRSTGIDALDYICRLVQYGVNEILLTSIDRYGTNDGYDIALLKSVSQLVNVPIIASGGGSEFRHVASAIIEGGASAVLLASALHHNRYSISQLKYFLGKCGILIRDDYINNGLLD</sequence>
<comment type="subunit">
    <text evidence="3">Heterodimer of HisH and HisF.</text>
</comment>